<keyword evidence="1" id="KW-0472">Membrane</keyword>
<dbReference type="KEGG" id="sxi:SXIM_18640"/>
<gene>
    <name evidence="2" type="ORF">SXIM_18640</name>
</gene>
<keyword evidence="1" id="KW-0812">Transmembrane</keyword>
<name>A0A0F7FT86_9ACTN</name>
<keyword evidence="3" id="KW-1185">Reference proteome</keyword>
<feature type="transmembrane region" description="Helical" evidence="1">
    <location>
        <begin position="79"/>
        <end position="99"/>
    </location>
</feature>
<keyword evidence="1" id="KW-1133">Transmembrane helix</keyword>
<dbReference type="STRING" id="408015.SXIM_18640"/>
<feature type="transmembrane region" description="Helical" evidence="1">
    <location>
        <begin position="105"/>
        <end position="128"/>
    </location>
</feature>
<protein>
    <submittedName>
        <fullName evidence="2">Membrane protein</fullName>
    </submittedName>
</protein>
<dbReference type="AlphaFoldDB" id="A0A0F7FT86"/>
<organism evidence="2 3">
    <name type="scientific">Streptomyces xiamenensis</name>
    <dbReference type="NCBI Taxonomy" id="408015"/>
    <lineage>
        <taxon>Bacteria</taxon>
        <taxon>Bacillati</taxon>
        <taxon>Actinomycetota</taxon>
        <taxon>Actinomycetes</taxon>
        <taxon>Kitasatosporales</taxon>
        <taxon>Streptomycetaceae</taxon>
        <taxon>Streptomyces</taxon>
    </lineage>
</organism>
<sequence length="136" mass="14221">MTDPELAHDLDAAVQTRKELGATYESELIESFLEKVEQRIDTAVDKRVRRQVAEQQMVVARGGRPEGIRRPGSALEGPGGAFALAVVSLVLAVPLSAIAAANLGLAGLVVCWGGIVGINACFTIGGSLRRPDNGDG</sequence>
<reference evidence="2" key="1">
    <citation type="submission" date="2019-08" db="EMBL/GenBank/DDBJ databases">
        <title>Complete genome sequence of a mangrove-derived Streptomyces xiamenensis.</title>
        <authorList>
            <person name="Xu J."/>
        </authorList>
    </citation>
    <scope>NUCLEOTIDE SEQUENCE</scope>
    <source>
        <strain evidence="2">318</strain>
    </source>
</reference>
<dbReference type="RefSeq" id="WP_043178245.1">
    <property type="nucleotide sequence ID" value="NZ_CP009922.3"/>
</dbReference>
<evidence type="ECO:0000313" key="3">
    <source>
        <dbReference type="Proteomes" id="UP000034034"/>
    </source>
</evidence>
<evidence type="ECO:0000313" key="2">
    <source>
        <dbReference type="EMBL" id="AKG43248.1"/>
    </source>
</evidence>
<evidence type="ECO:0000256" key="1">
    <source>
        <dbReference type="SAM" id="Phobius"/>
    </source>
</evidence>
<proteinExistence type="predicted"/>
<dbReference type="HOGENOM" id="CLU_137909_1_0_11"/>
<dbReference type="Proteomes" id="UP000034034">
    <property type="component" value="Chromosome"/>
</dbReference>
<dbReference type="PATRIC" id="fig|408015.6.peg.1896"/>
<dbReference type="EMBL" id="CP009922">
    <property type="protein sequence ID" value="AKG43248.1"/>
    <property type="molecule type" value="Genomic_DNA"/>
</dbReference>
<accession>A0A0F7FT86</accession>